<dbReference type="Proteomes" id="UP000185713">
    <property type="component" value="Unassembled WGS sequence"/>
</dbReference>
<dbReference type="GO" id="GO:0010134">
    <property type="term" value="P:sulfate assimilation via adenylyl sulfate reduction"/>
    <property type="evidence" value="ECO:0007669"/>
    <property type="project" value="TreeGrafter"/>
</dbReference>
<dbReference type="CDD" id="cd02027">
    <property type="entry name" value="APSK"/>
    <property type="match status" value="1"/>
</dbReference>
<proteinExistence type="inferred from homology"/>
<dbReference type="Proteomes" id="UP000278252">
    <property type="component" value="Unassembled WGS sequence"/>
</dbReference>
<organism evidence="8 11">
    <name type="scientific">Methanohalophilus portucalensis FDF-1</name>
    <dbReference type="NCBI Taxonomy" id="523843"/>
    <lineage>
        <taxon>Archaea</taxon>
        <taxon>Methanobacteriati</taxon>
        <taxon>Methanobacteriota</taxon>
        <taxon>Stenosarchaea group</taxon>
        <taxon>Methanomicrobia</taxon>
        <taxon>Methanosarcinales</taxon>
        <taxon>Methanosarcinaceae</taxon>
        <taxon>Methanohalophilus</taxon>
    </lineage>
</organism>
<dbReference type="AlphaFoldDB" id="A0A1L9C4V6"/>
<comment type="similarity">
    <text evidence="5 6">Belongs to the APS kinase family.</text>
</comment>
<dbReference type="GO" id="GO:0004020">
    <property type="term" value="F:adenylylsulfate kinase activity"/>
    <property type="evidence" value="ECO:0007669"/>
    <property type="project" value="UniProtKB-UniRule"/>
</dbReference>
<dbReference type="EMBL" id="RJJH01000001">
    <property type="protein sequence ID" value="RNI13588.1"/>
    <property type="molecule type" value="Genomic_DNA"/>
</dbReference>
<accession>A0A1L9C4V6</accession>
<dbReference type="NCBIfam" id="NF003013">
    <property type="entry name" value="PRK03846.1"/>
    <property type="match status" value="1"/>
</dbReference>
<dbReference type="Gene3D" id="3.40.50.300">
    <property type="entry name" value="P-loop containing nucleotide triphosphate hydrolases"/>
    <property type="match status" value="1"/>
</dbReference>
<name>A0A1L9C4V6_9EURY</name>
<evidence type="ECO:0000256" key="3">
    <source>
        <dbReference type="ARBA" id="ARBA00022741"/>
    </source>
</evidence>
<evidence type="ECO:0000313" key="8">
    <source>
        <dbReference type="EMBL" id="OJH49560.1"/>
    </source>
</evidence>
<keyword evidence="5" id="KW-0597">Phosphoprotein</keyword>
<dbReference type="SUPFAM" id="SSF52540">
    <property type="entry name" value="P-loop containing nucleoside triphosphate hydrolases"/>
    <property type="match status" value="1"/>
</dbReference>
<dbReference type="EMBL" id="FXBN01000001">
    <property type="protein sequence ID" value="SMH35427.1"/>
    <property type="molecule type" value="Genomic_DNA"/>
</dbReference>
<dbReference type="NCBIfam" id="TIGR00455">
    <property type="entry name" value="apsK"/>
    <property type="match status" value="1"/>
</dbReference>
<dbReference type="InterPro" id="IPR002891">
    <property type="entry name" value="APS"/>
</dbReference>
<dbReference type="UniPathway" id="UPA00140">
    <property type="reaction ID" value="UER00205"/>
</dbReference>
<evidence type="ECO:0000256" key="6">
    <source>
        <dbReference type="RuleBase" id="RU004347"/>
    </source>
</evidence>
<reference evidence="12" key="3">
    <citation type="submission" date="2017-04" db="EMBL/GenBank/DDBJ databases">
        <authorList>
            <person name="Varghese N."/>
            <person name="Submissions S."/>
        </authorList>
    </citation>
    <scope>NUCLEOTIDE SEQUENCE [LARGE SCALE GENOMIC DNA]</scope>
    <source>
        <strain evidence="12">FDF-1</strain>
    </source>
</reference>
<keyword evidence="5 6" id="KW-0418">Kinase</keyword>
<evidence type="ECO:0000313" key="12">
    <source>
        <dbReference type="Proteomes" id="UP000193969"/>
    </source>
</evidence>
<gene>
    <name evidence="5 9" type="primary">cysC</name>
    <name evidence="9" type="ORF">EFE41_03155</name>
    <name evidence="8" type="ORF">MPF_0348</name>
    <name evidence="10" type="ORF">SAMN06264941_0988</name>
</gene>
<evidence type="ECO:0000256" key="5">
    <source>
        <dbReference type="HAMAP-Rule" id="MF_00065"/>
    </source>
</evidence>
<reference evidence="9 13" key="4">
    <citation type="submission" date="2018-10" db="EMBL/GenBank/DDBJ databases">
        <title>Cultivation of a novel Methanohalophilus strain from Kebrit Deep of the Red Sea and a genomic comparison of members of the genus Methanohalophilus.</title>
        <authorList>
            <person name="Guan Y."/>
            <person name="Ngugi D.K."/>
            <person name="Stingl U."/>
        </authorList>
    </citation>
    <scope>NUCLEOTIDE SEQUENCE [LARGE SCALE GENOMIC DNA]</scope>
    <source>
        <strain evidence="9 13">DSM 7471</strain>
    </source>
</reference>
<dbReference type="GO" id="GO:0070814">
    <property type="term" value="P:hydrogen sulfide biosynthetic process"/>
    <property type="evidence" value="ECO:0007669"/>
    <property type="project" value="UniProtKB-UniRule"/>
</dbReference>
<dbReference type="Pfam" id="PF01583">
    <property type="entry name" value="APS_kinase"/>
    <property type="match status" value="1"/>
</dbReference>
<keyword evidence="4 5" id="KW-0067">ATP-binding</keyword>
<feature type="binding site" evidence="5">
    <location>
        <begin position="12"/>
        <end position="19"/>
    </location>
    <ligand>
        <name>ATP</name>
        <dbReference type="ChEBI" id="CHEBI:30616"/>
    </ligand>
</feature>
<dbReference type="InterPro" id="IPR059117">
    <property type="entry name" value="APS_kinase_dom"/>
</dbReference>
<reference evidence="8 11" key="1">
    <citation type="submission" date="2014-12" db="EMBL/GenBank/DDBJ databases">
        <title>The genome sequence of Methanohalophilus portucalensis strain FDF1.</title>
        <authorList>
            <person name="Lai M.-C."/>
            <person name="Lai S.-J."/>
        </authorList>
    </citation>
    <scope>NUCLEOTIDE SEQUENCE [LARGE SCALE GENOMIC DNA]</scope>
    <source>
        <strain evidence="8 11">FDF-1</strain>
    </source>
</reference>
<evidence type="ECO:0000259" key="7">
    <source>
        <dbReference type="Pfam" id="PF01583"/>
    </source>
</evidence>
<dbReference type="PANTHER" id="PTHR42700:SF1">
    <property type="entry name" value="SULFATE ADENYLYLTRANSFERASE"/>
    <property type="match status" value="1"/>
</dbReference>
<evidence type="ECO:0000313" key="10">
    <source>
        <dbReference type="EMBL" id="SMH35427.1"/>
    </source>
</evidence>
<evidence type="ECO:0000256" key="1">
    <source>
        <dbReference type="ARBA" id="ARBA00012121"/>
    </source>
</evidence>
<dbReference type="OrthoDB" id="28808at2157"/>
<evidence type="ECO:0000313" key="13">
    <source>
        <dbReference type="Proteomes" id="UP000278252"/>
    </source>
</evidence>
<evidence type="ECO:0000313" key="9">
    <source>
        <dbReference type="EMBL" id="RNI13588.1"/>
    </source>
</evidence>
<sequence>MPEEGFTVWFTGWSGAGKTTIAIALEEELKKRNIGPVQRLDGDIIRSDLCSDLGFSKEDRNENIKRATFVAELLSKNGVATLVSFISPYISLRERARHKCHNFIEVYVKCDRDTLINRDVKGLYKQAIEGEIKEFTGITDPYEEPENPEIVLNTAEEDILESVGKVIEYLEEKEHI</sequence>
<feature type="active site" description="Phosphoserine intermediate" evidence="5">
    <location>
        <position position="87"/>
    </location>
</feature>
<dbReference type="GO" id="GO:0004781">
    <property type="term" value="F:sulfate adenylyltransferase (ATP) activity"/>
    <property type="evidence" value="ECO:0007669"/>
    <property type="project" value="TreeGrafter"/>
</dbReference>
<dbReference type="PANTHER" id="PTHR42700">
    <property type="entry name" value="SULFATE ADENYLYLTRANSFERASE"/>
    <property type="match status" value="1"/>
</dbReference>
<dbReference type="GO" id="GO:0005524">
    <property type="term" value="F:ATP binding"/>
    <property type="evidence" value="ECO:0007669"/>
    <property type="project" value="UniProtKB-UniRule"/>
</dbReference>
<evidence type="ECO:0000256" key="4">
    <source>
        <dbReference type="ARBA" id="ARBA00022840"/>
    </source>
</evidence>
<comment type="catalytic activity">
    <reaction evidence="5 6">
        <text>adenosine 5'-phosphosulfate + ATP = 3'-phosphoadenylyl sulfate + ADP + H(+)</text>
        <dbReference type="Rhea" id="RHEA:24152"/>
        <dbReference type="ChEBI" id="CHEBI:15378"/>
        <dbReference type="ChEBI" id="CHEBI:30616"/>
        <dbReference type="ChEBI" id="CHEBI:58243"/>
        <dbReference type="ChEBI" id="CHEBI:58339"/>
        <dbReference type="ChEBI" id="CHEBI:456216"/>
        <dbReference type="EC" id="2.7.1.25"/>
    </reaction>
</comment>
<evidence type="ECO:0000313" key="11">
    <source>
        <dbReference type="Proteomes" id="UP000185713"/>
    </source>
</evidence>
<reference evidence="10" key="2">
    <citation type="submission" date="2017-04" db="EMBL/GenBank/DDBJ databases">
        <authorList>
            <person name="Afonso C.L."/>
            <person name="Miller P.J."/>
            <person name="Scott M.A."/>
            <person name="Spackman E."/>
            <person name="Goraichik I."/>
            <person name="Dimitrov K.M."/>
            <person name="Suarez D.L."/>
            <person name="Swayne D.E."/>
        </authorList>
    </citation>
    <scope>NUCLEOTIDE SEQUENCE [LARGE SCALE GENOMIC DNA]</scope>
    <source>
        <strain evidence="10">FDF-1</strain>
    </source>
</reference>
<keyword evidence="3 5" id="KW-0547">Nucleotide-binding</keyword>
<dbReference type="EC" id="2.7.1.25" evidence="1 5"/>
<dbReference type="InterPro" id="IPR027417">
    <property type="entry name" value="P-loop_NTPase"/>
</dbReference>
<comment type="function">
    <text evidence="5 6">Catalyzes the synthesis of activated sulfate.</text>
</comment>
<dbReference type="InterPro" id="IPR050512">
    <property type="entry name" value="Sulf_AdTrans/APS_kinase"/>
</dbReference>
<evidence type="ECO:0000256" key="2">
    <source>
        <dbReference type="ARBA" id="ARBA00022679"/>
    </source>
</evidence>
<dbReference type="STRING" id="523843.SAMN06264941_0988"/>
<keyword evidence="12" id="KW-1185">Reference proteome</keyword>
<dbReference type="HAMAP" id="MF_00065">
    <property type="entry name" value="Adenylyl_sulf_kinase"/>
    <property type="match status" value="1"/>
</dbReference>
<dbReference type="Proteomes" id="UP000193969">
    <property type="component" value="Unassembled WGS sequence"/>
</dbReference>
<feature type="domain" description="APS kinase" evidence="7">
    <location>
        <begin position="5"/>
        <end position="152"/>
    </location>
</feature>
<dbReference type="EMBL" id="JWTK01000002">
    <property type="protein sequence ID" value="OJH49560.1"/>
    <property type="molecule type" value="Genomic_DNA"/>
</dbReference>
<dbReference type="GO" id="GO:0005737">
    <property type="term" value="C:cytoplasm"/>
    <property type="evidence" value="ECO:0007669"/>
    <property type="project" value="TreeGrafter"/>
</dbReference>
<dbReference type="RefSeq" id="WP_072358461.1">
    <property type="nucleotide sequence ID" value="NZ_FXBN01000001.1"/>
</dbReference>
<keyword evidence="2 5" id="KW-0808">Transferase</keyword>
<protein>
    <recommendedName>
        <fullName evidence="1 5">Adenylyl-sulfate kinase</fullName>
        <ecNumber evidence="1 5">2.7.1.25</ecNumber>
    </recommendedName>
    <alternativeName>
        <fullName evidence="5">APS kinase</fullName>
    </alternativeName>
    <alternativeName>
        <fullName evidence="5">ATP adenosine-5'-phosphosulfate 3'-phosphotransferase</fullName>
    </alternativeName>
    <alternativeName>
        <fullName evidence="5">Adenosine-5'-phosphosulfate kinase</fullName>
    </alternativeName>
</protein>
<dbReference type="GO" id="GO:0019379">
    <property type="term" value="P:sulfate assimilation, phosphoadenylyl sulfate reduction by phosphoadenylyl-sulfate reductase (thioredoxin)"/>
    <property type="evidence" value="ECO:0007669"/>
    <property type="project" value="TreeGrafter"/>
</dbReference>
<comment type="pathway">
    <text evidence="5 6">Sulfur metabolism; hydrogen sulfide biosynthesis; sulfite from sulfate: step 2/3.</text>
</comment>